<dbReference type="PANTHER" id="PTHR37528:SF1">
    <property type="entry name" value="UPF0149 PROTEIN YGFB"/>
    <property type="match status" value="1"/>
</dbReference>
<protein>
    <submittedName>
        <fullName evidence="2">YecA family protein</fullName>
    </submittedName>
</protein>
<keyword evidence="3" id="KW-1185">Reference proteome</keyword>
<dbReference type="Gene3D" id="1.20.120.740">
    <property type="entry name" value="YgfB uncharacterised protein family UPF0149, PF03695"/>
    <property type="match status" value="1"/>
</dbReference>
<sequence>MKTLNEFKQLITELQIDLTPAEFHGFLSGLIAGGIQDESWKTLTYQFTNDGHAFSQTPLQALEKFYQNLTACYAEANTQFNLWLPENENDGFALADAIAEWTSQFILGLGLAQPKFNEETDEVGEAIDDLEEISKLGYHEDDKNEELIEAGEEVVEYLRVLALFLHSHFSLSTQTTEKNNLH</sequence>
<proteinExistence type="inferred from homology"/>
<accession>A0A2U8FM73</accession>
<comment type="similarity">
    <text evidence="1">Belongs to the UPF0149 family.</text>
</comment>
<dbReference type="InterPro" id="IPR036255">
    <property type="entry name" value="YgfB-like_sf"/>
</dbReference>
<dbReference type="SUPFAM" id="SSF101327">
    <property type="entry name" value="YgfB-like"/>
    <property type="match status" value="1"/>
</dbReference>
<gene>
    <name evidence="2" type="ORF">DDU33_10485</name>
</gene>
<dbReference type="InterPro" id="IPR011978">
    <property type="entry name" value="YgfB-like"/>
</dbReference>
<evidence type="ECO:0000256" key="1">
    <source>
        <dbReference type="ARBA" id="ARBA00038308"/>
    </source>
</evidence>
<dbReference type="PANTHER" id="PTHR37528">
    <property type="entry name" value="UPF0149 PROTEIN YGFB"/>
    <property type="match status" value="1"/>
</dbReference>
<dbReference type="AlphaFoldDB" id="A0A2U8FM73"/>
<dbReference type="EMBL" id="CP029206">
    <property type="protein sequence ID" value="AWI52007.1"/>
    <property type="molecule type" value="Genomic_DNA"/>
</dbReference>
<organism evidence="2 3">
    <name type="scientific">Actinobacillus porcitonsillarum</name>
    <dbReference type="NCBI Taxonomy" id="189834"/>
    <lineage>
        <taxon>Bacteria</taxon>
        <taxon>Pseudomonadati</taxon>
        <taxon>Pseudomonadota</taxon>
        <taxon>Gammaproteobacteria</taxon>
        <taxon>Pasteurellales</taxon>
        <taxon>Pasteurellaceae</taxon>
        <taxon>Actinobacillus</taxon>
    </lineage>
</organism>
<name>A0A2U8FM73_9PAST</name>
<dbReference type="Pfam" id="PF03695">
    <property type="entry name" value="UPF0149"/>
    <property type="match status" value="1"/>
</dbReference>
<dbReference type="GO" id="GO:0005829">
    <property type="term" value="C:cytosol"/>
    <property type="evidence" value="ECO:0007669"/>
    <property type="project" value="TreeGrafter"/>
</dbReference>
<dbReference type="NCBIfam" id="TIGR02292">
    <property type="entry name" value="ygfB_yecA"/>
    <property type="match status" value="1"/>
</dbReference>
<dbReference type="RefSeq" id="WP_005823035.1">
    <property type="nucleotide sequence ID" value="NZ_CP029206.1"/>
</dbReference>
<evidence type="ECO:0000313" key="2">
    <source>
        <dbReference type="EMBL" id="AWI52007.1"/>
    </source>
</evidence>
<reference evidence="3" key="1">
    <citation type="submission" date="2018-05" db="EMBL/GenBank/DDBJ databases">
        <title>Complete genome sequence of Actinobacillus porcitonsillarum reference strain 9953L55 (CCUG 46996).</title>
        <authorList>
            <person name="Dona V."/>
            <person name="Perreten V."/>
        </authorList>
    </citation>
    <scope>NUCLEOTIDE SEQUENCE [LARGE SCALE GENOMIC DNA]</scope>
    <source>
        <strain evidence="3">9953L55</strain>
    </source>
</reference>
<dbReference type="KEGG" id="apor:DDU33_10485"/>
<dbReference type="NCBIfam" id="NF002477">
    <property type="entry name" value="PRK01736.1"/>
    <property type="match status" value="1"/>
</dbReference>
<dbReference type="Proteomes" id="UP000244920">
    <property type="component" value="Chromosome"/>
</dbReference>
<evidence type="ECO:0000313" key="3">
    <source>
        <dbReference type="Proteomes" id="UP000244920"/>
    </source>
</evidence>